<dbReference type="EC" id="2.4.-.-" evidence="2"/>
<keyword evidence="3" id="KW-1185">Reference proteome</keyword>
<evidence type="ECO:0000259" key="1">
    <source>
        <dbReference type="Pfam" id="PF00535"/>
    </source>
</evidence>
<proteinExistence type="predicted"/>
<dbReference type="RefSeq" id="WP_124564193.1">
    <property type="nucleotide sequence ID" value="NZ_JARRRY010000010.1"/>
</dbReference>
<dbReference type="EMBL" id="JARULN010000019">
    <property type="protein sequence ID" value="MDG5755141.1"/>
    <property type="molecule type" value="Genomic_DNA"/>
</dbReference>
<sequence>MKTTIVMVLYNQKLQESKTFVTMEQTLLNNKDFTGQYELIVYDNSLKPQEVPATAGITYVHDERNLGIAQAYQYAWEQAKQNGSEWLLLLDHDTELTPEYVDTFFQLEINRDEIAAVVPMVMCEGTMISPVFSHTLQPLRGEKPVAGKQEQPVMAINSGTAVNMAFLSKIGGFTQEFPLDFLDHWFFYKVYEEGYKVLVSPVTLEHELSVMNYDTVSLNRYKSIIGSELKFYKKYKRHVLKRYRLQLMMRAGKQLLFVKNKKIALHTLRTLLKV</sequence>
<dbReference type="Proteomes" id="UP001218246">
    <property type="component" value="Unassembled WGS sequence"/>
</dbReference>
<dbReference type="Pfam" id="PF00535">
    <property type="entry name" value="Glycos_transf_2"/>
    <property type="match status" value="1"/>
</dbReference>
<comment type="caution">
    <text evidence="2">The sequence shown here is derived from an EMBL/GenBank/DDBJ whole genome shotgun (WGS) entry which is preliminary data.</text>
</comment>
<gene>
    <name evidence="2" type="ORF">P6P90_14420</name>
</gene>
<dbReference type="InterPro" id="IPR029044">
    <property type="entry name" value="Nucleotide-diphossugar_trans"/>
</dbReference>
<feature type="domain" description="Glycosyltransferase 2-like" evidence="1">
    <location>
        <begin position="5"/>
        <end position="132"/>
    </location>
</feature>
<reference evidence="2 3" key="1">
    <citation type="submission" date="2023-04" db="EMBL/GenBank/DDBJ databases">
        <title>Ectobacillus antri isolated from activated sludge.</title>
        <authorList>
            <person name="Yan P."/>
            <person name="Liu X."/>
        </authorList>
    </citation>
    <scope>NUCLEOTIDE SEQUENCE [LARGE SCALE GENOMIC DNA]</scope>
    <source>
        <strain evidence="2 3">C18H</strain>
    </source>
</reference>
<accession>A0ABT6H9G0</accession>
<dbReference type="SUPFAM" id="SSF53448">
    <property type="entry name" value="Nucleotide-diphospho-sugar transferases"/>
    <property type="match status" value="1"/>
</dbReference>
<organism evidence="2 3">
    <name type="scientific">Ectobacillus antri</name>
    <dbReference type="NCBI Taxonomy" id="2486280"/>
    <lineage>
        <taxon>Bacteria</taxon>
        <taxon>Bacillati</taxon>
        <taxon>Bacillota</taxon>
        <taxon>Bacilli</taxon>
        <taxon>Bacillales</taxon>
        <taxon>Bacillaceae</taxon>
        <taxon>Ectobacillus</taxon>
    </lineage>
</organism>
<keyword evidence="2" id="KW-0328">Glycosyltransferase</keyword>
<dbReference type="Gene3D" id="3.90.550.10">
    <property type="entry name" value="Spore Coat Polysaccharide Biosynthesis Protein SpsA, Chain A"/>
    <property type="match status" value="1"/>
</dbReference>
<evidence type="ECO:0000313" key="3">
    <source>
        <dbReference type="Proteomes" id="UP001218246"/>
    </source>
</evidence>
<evidence type="ECO:0000313" key="2">
    <source>
        <dbReference type="EMBL" id="MDG5755141.1"/>
    </source>
</evidence>
<name>A0ABT6H9G0_9BACI</name>
<keyword evidence="2" id="KW-0808">Transferase</keyword>
<protein>
    <submittedName>
        <fullName evidence="2">Glycosyltransferase</fullName>
        <ecNumber evidence="2">2.4.-.-</ecNumber>
    </submittedName>
</protein>
<dbReference type="InterPro" id="IPR001173">
    <property type="entry name" value="Glyco_trans_2-like"/>
</dbReference>
<dbReference type="GO" id="GO:0016757">
    <property type="term" value="F:glycosyltransferase activity"/>
    <property type="evidence" value="ECO:0007669"/>
    <property type="project" value="UniProtKB-KW"/>
</dbReference>